<dbReference type="Pfam" id="PF00773">
    <property type="entry name" value="RNB"/>
    <property type="match status" value="1"/>
</dbReference>
<dbReference type="AlphaFoldDB" id="A0A1W1YGW2"/>
<evidence type="ECO:0000313" key="3">
    <source>
        <dbReference type="Proteomes" id="UP000192418"/>
    </source>
</evidence>
<dbReference type="InterPro" id="IPR012340">
    <property type="entry name" value="NA-bd_OB-fold"/>
</dbReference>
<dbReference type="Proteomes" id="UP000192418">
    <property type="component" value="Unassembled WGS sequence"/>
</dbReference>
<evidence type="ECO:0000259" key="1">
    <source>
        <dbReference type="SMART" id="SM00955"/>
    </source>
</evidence>
<dbReference type="GO" id="GO:0000175">
    <property type="term" value="F:3'-5'-RNA exonuclease activity"/>
    <property type="evidence" value="ECO:0007669"/>
    <property type="project" value="TreeGrafter"/>
</dbReference>
<dbReference type="EMBL" id="FWXY01000001">
    <property type="protein sequence ID" value="SMC35427.1"/>
    <property type="molecule type" value="Genomic_DNA"/>
</dbReference>
<dbReference type="STRING" id="1121400.SAMN02746065_1014"/>
<dbReference type="InterPro" id="IPR056404">
    <property type="entry name" value="HTH_RNase_II"/>
</dbReference>
<protein>
    <submittedName>
        <fullName evidence="2">Exoribonuclease-2</fullName>
    </submittedName>
</protein>
<evidence type="ECO:0000313" key="2">
    <source>
        <dbReference type="EMBL" id="SMC35427.1"/>
    </source>
</evidence>
<keyword evidence="3" id="KW-1185">Reference proteome</keyword>
<dbReference type="Pfam" id="PF23161">
    <property type="entry name" value="HTH_RNase_II"/>
    <property type="match status" value="1"/>
</dbReference>
<dbReference type="PANTHER" id="PTHR23355:SF42">
    <property type="entry name" value="RIBONUCLEASE II, CHLOROPLASTIC_MITOCHONDRIAL"/>
    <property type="match status" value="1"/>
</dbReference>
<name>A0A1W1YGW2_9BACT</name>
<dbReference type="PANTHER" id="PTHR23355">
    <property type="entry name" value="RIBONUCLEASE"/>
    <property type="match status" value="1"/>
</dbReference>
<dbReference type="InterPro" id="IPR050180">
    <property type="entry name" value="RNR_Ribonuclease"/>
</dbReference>
<dbReference type="GO" id="GO:0006402">
    <property type="term" value="P:mRNA catabolic process"/>
    <property type="evidence" value="ECO:0007669"/>
    <property type="project" value="TreeGrafter"/>
</dbReference>
<reference evidence="2 3" key="1">
    <citation type="submission" date="2017-04" db="EMBL/GenBank/DDBJ databases">
        <authorList>
            <person name="Afonso C.L."/>
            <person name="Miller P.J."/>
            <person name="Scott M.A."/>
            <person name="Spackman E."/>
            <person name="Goraichik I."/>
            <person name="Dimitrov K.M."/>
            <person name="Suarez D.L."/>
            <person name="Swayne D.E."/>
        </authorList>
    </citation>
    <scope>NUCLEOTIDE SEQUENCE [LARGE SCALE GENOMIC DNA]</scope>
    <source>
        <strain evidence="2 3">DSM 3385</strain>
    </source>
</reference>
<dbReference type="GO" id="GO:0003723">
    <property type="term" value="F:RNA binding"/>
    <property type="evidence" value="ECO:0007669"/>
    <property type="project" value="InterPro"/>
</dbReference>
<organism evidence="2 3">
    <name type="scientific">Desulfocicer vacuolatum DSM 3385</name>
    <dbReference type="NCBI Taxonomy" id="1121400"/>
    <lineage>
        <taxon>Bacteria</taxon>
        <taxon>Pseudomonadati</taxon>
        <taxon>Thermodesulfobacteriota</taxon>
        <taxon>Desulfobacteria</taxon>
        <taxon>Desulfobacterales</taxon>
        <taxon>Desulfobacteraceae</taxon>
        <taxon>Desulfocicer</taxon>
    </lineage>
</organism>
<accession>A0A1W1YGW2</accession>
<dbReference type="GO" id="GO:0000932">
    <property type="term" value="C:P-body"/>
    <property type="evidence" value="ECO:0007669"/>
    <property type="project" value="TreeGrafter"/>
</dbReference>
<feature type="domain" description="RNB" evidence="1">
    <location>
        <begin position="270"/>
        <end position="555"/>
    </location>
</feature>
<gene>
    <name evidence="2" type="ORF">SAMN02746065_1014</name>
</gene>
<dbReference type="InterPro" id="IPR001900">
    <property type="entry name" value="RNase_II/R"/>
</dbReference>
<dbReference type="SMART" id="SM00955">
    <property type="entry name" value="RNB"/>
    <property type="match status" value="1"/>
</dbReference>
<dbReference type="RefSeq" id="WP_084066331.1">
    <property type="nucleotide sequence ID" value="NZ_FWXY01000001.1"/>
</dbReference>
<dbReference type="SUPFAM" id="SSF50249">
    <property type="entry name" value="Nucleic acid-binding proteins"/>
    <property type="match status" value="1"/>
</dbReference>
<sequence length="659" mass="75101">MDTGNIVEYIDQQRVVCAVVMQLKNLRLKLLTENNREVNLATGRLAHISREGLNPSASRESLVRELKLISQKRRNLAQTLDVEELWELLHEDGEAIDIPTMTALCFDPPVTPDHESAVIRAFFSDKLYFKFGKDILTPNTPEHIELKRRQIREAEAKKRLIDKGSAWFKGMDQGKTTDPPDPEIIKILTDYYIHEKESKTANDAKAILSRTGTESPHQIFNIMVKAGIWNKDENLDLIRLDIPTKFPSSVMEKADGLITAHGDFTQDPLRKDLRDVPLITIDGQSTLDYDDAISLQKKEDGGYLLGIHIIDVGFYIKNDDIIDKDARDRASSIYMPDDKIPMLPPNLSEDLCSLREGELRPGISTLVNLNRFFEIIDYEVTASIIKVHHQMTYTEANMLNGEDDPVTTLHKIATVLREKRIKAGAVQITLPEVNIWVEENGEIGISRIDRENPSRMLVSEMMILANSLMAEFLASHEVPAVFRSQPEPKQRLFQGVETSLFMNCMQRKQLNRAATGTKPAPHSGLGVKAYSTATSPIRRYVDLITQRQIRGILGYEKPYTRDELESILQRIDIPMSNTGRAQFQRRRYWLLKYLEGMKGSAQEAVVLDSRRDFFTILIKEFMLEWRLPSGGMKLKPGDLVQVTIQHADARRDQLSLFSY</sequence>
<dbReference type="OrthoDB" id="9764149at2"/>
<proteinExistence type="predicted"/>